<reference evidence="1 2" key="1">
    <citation type="submission" date="2024-02" db="EMBL/GenBank/DDBJ databases">
        <title>High-quality chromosome-scale genome assembly of Pensacola bahiagrass (Paspalum notatum Flugge var. saurae).</title>
        <authorList>
            <person name="Vega J.M."/>
            <person name="Podio M."/>
            <person name="Orjuela J."/>
            <person name="Siena L.A."/>
            <person name="Pessino S.C."/>
            <person name="Combes M.C."/>
            <person name="Mariac C."/>
            <person name="Albertini E."/>
            <person name="Pupilli F."/>
            <person name="Ortiz J.P.A."/>
            <person name="Leblanc O."/>
        </authorList>
    </citation>
    <scope>NUCLEOTIDE SEQUENCE [LARGE SCALE GENOMIC DNA]</scope>
    <source>
        <strain evidence="1">R1</strain>
        <tissue evidence="1">Leaf</tissue>
    </source>
</reference>
<dbReference type="SUPFAM" id="SSF56672">
    <property type="entry name" value="DNA/RNA polymerases"/>
    <property type="match status" value="1"/>
</dbReference>
<keyword evidence="2" id="KW-1185">Reference proteome</keyword>
<proteinExistence type="predicted"/>
<dbReference type="AlphaFoldDB" id="A0AAQ3X2H5"/>
<accession>A0AAQ3X2H5</accession>
<dbReference type="EMBL" id="CP144751">
    <property type="protein sequence ID" value="WVZ83157.1"/>
    <property type="molecule type" value="Genomic_DNA"/>
</dbReference>
<organism evidence="1 2">
    <name type="scientific">Paspalum notatum var. saurae</name>
    <dbReference type="NCBI Taxonomy" id="547442"/>
    <lineage>
        <taxon>Eukaryota</taxon>
        <taxon>Viridiplantae</taxon>
        <taxon>Streptophyta</taxon>
        <taxon>Embryophyta</taxon>
        <taxon>Tracheophyta</taxon>
        <taxon>Spermatophyta</taxon>
        <taxon>Magnoliopsida</taxon>
        <taxon>Liliopsida</taxon>
        <taxon>Poales</taxon>
        <taxon>Poaceae</taxon>
        <taxon>PACMAD clade</taxon>
        <taxon>Panicoideae</taxon>
        <taxon>Andropogonodae</taxon>
        <taxon>Paspaleae</taxon>
        <taxon>Paspalinae</taxon>
        <taxon>Paspalum</taxon>
    </lineage>
</organism>
<name>A0AAQ3X2H5_PASNO</name>
<dbReference type="Proteomes" id="UP001341281">
    <property type="component" value="Chromosome 07"/>
</dbReference>
<protein>
    <recommendedName>
        <fullName evidence="3">Reverse transcriptase Ty1/copia-type domain-containing protein</fullName>
    </recommendedName>
</protein>
<evidence type="ECO:0000313" key="2">
    <source>
        <dbReference type="Proteomes" id="UP001341281"/>
    </source>
</evidence>
<evidence type="ECO:0000313" key="1">
    <source>
        <dbReference type="EMBL" id="WVZ83157.1"/>
    </source>
</evidence>
<gene>
    <name evidence="1" type="ORF">U9M48_030330</name>
</gene>
<dbReference type="PANTHER" id="PTHR11439:SF461">
    <property type="entry name" value="OS10G0432200 PROTEIN"/>
    <property type="match status" value="1"/>
</dbReference>
<sequence length="284" mass="31985">MSDLGPLRYFLGIEVFSTHEGFYLSQEKYIQGLLDRASITDHKTEETPIELNLHLSTADGEPLDDPTRYRHIVGSLVYLGVTRPDISYSVHILSQFVSAPTQLHYSHLLRVLRYLRGTMSRRLFFPRSSSLQLQVYCDAIWASDSSDCRSLSAYCVFLGGSLIAWKTKKQTAVSRSSTEAELRAMALVTAEVTWLRWLLADFGVSVSIPTPLLTDSTGAISIARDPVKHELTKHIGVDAYYTCTQVQDGVVTLRYVLSGLQLADFLTKAQTRDQHRLYKQISFV</sequence>
<dbReference type="InterPro" id="IPR043502">
    <property type="entry name" value="DNA/RNA_pol_sf"/>
</dbReference>
<dbReference type="PANTHER" id="PTHR11439">
    <property type="entry name" value="GAG-POL-RELATED RETROTRANSPOSON"/>
    <property type="match status" value="1"/>
</dbReference>
<dbReference type="CDD" id="cd09272">
    <property type="entry name" value="RNase_HI_RT_Ty1"/>
    <property type="match status" value="1"/>
</dbReference>
<evidence type="ECO:0008006" key="3">
    <source>
        <dbReference type="Google" id="ProtNLM"/>
    </source>
</evidence>